<reference evidence="1 2" key="1">
    <citation type="submission" date="2022-10" db="EMBL/GenBank/DDBJ databases">
        <title>paucibacter sp. hw8 Genome sequencing.</title>
        <authorList>
            <person name="Park S."/>
        </authorList>
    </citation>
    <scope>NUCLEOTIDE SEQUENCE [LARGE SCALE GENOMIC DNA]</scope>
    <source>
        <strain evidence="2">hw8</strain>
    </source>
</reference>
<protein>
    <submittedName>
        <fullName evidence="1">Uncharacterized protein</fullName>
    </submittedName>
</protein>
<accession>A0ABT5KR93</accession>
<name>A0ABT5KR93_9BURK</name>
<proteinExistence type="predicted"/>
<sequence length="124" mass="13360">MTSEQYYVKAISVGGFAQCSYFILNEDGSYTQVKSPLQVSPTSTACNFLQHPDSVLLLQAAVFKTLPVSTNFASYNYAPISNGSVAVSMPDNRTVTKGVVLTFSNPDGTQLFSSSDPEVKNDDT</sequence>
<dbReference type="Proteomes" id="UP001219862">
    <property type="component" value="Unassembled WGS sequence"/>
</dbReference>
<dbReference type="RefSeq" id="WP_273596021.1">
    <property type="nucleotide sequence ID" value="NZ_JAQQXS010000005.1"/>
</dbReference>
<evidence type="ECO:0000313" key="1">
    <source>
        <dbReference type="EMBL" id="MDC8784898.1"/>
    </source>
</evidence>
<gene>
    <name evidence="1" type="ORF">PRZ01_06815</name>
</gene>
<comment type="caution">
    <text evidence="1">The sequence shown here is derived from an EMBL/GenBank/DDBJ whole genome shotgun (WGS) entry which is preliminary data.</text>
</comment>
<keyword evidence="2" id="KW-1185">Reference proteome</keyword>
<dbReference type="EMBL" id="JAQQXS010000005">
    <property type="protein sequence ID" value="MDC8784898.1"/>
    <property type="molecule type" value="Genomic_DNA"/>
</dbReference>
<organism evidence="1 2">
    <name type="scientific">Roseateles koreensis</name>
    <dbReference type="NCBI Taxonomy" id="2987526"/>
    <lineage>
        <taxon>Bacteria</taxon>
        <taxon>Pseudomonadati</taxon>
        <taxon>Pseudomonadota</taxon>
        <taxon>Betaproteobacteria</taxon>
        <taxon>Burkholderiales</taxon>
        <taxon>Sphaerotilaceae</taxon>
        <taxon>Roseateles</taxon>
    </lineage>
</organism>
<evidence type="ECO:0000313" key="2">
    <source>
        <dbReference type="Proteomes" id="UP001219862"/>
    </source>
</evidence>